<keyword evidence="7" id="KW-1185">Reference proteome</keyword>
<protein>
    <recommendedName>
        <fullName evidence="8">Pentulose kinase</fullName>
    </recommendedName>
</protein>
<dbReference type="InterPro" id="IPR043129">
    <property type="entry name" value="ATPase_NBD"/>
</dbReference>
<dbReference type="AlphaFoldDB" id="A0AAF0ING9"/>
<comment type="similarity">
    <text evidence="1">Belongs to the FGGY kinase family.</text>
</comment>
<evidence type="ECO:0000313" key="6">
    <source>
        <dbReference type="EMBL" id="WFC93706.1"/>
    </source>
</evidence>
<dbReference type="Proteomes" id="UP001216638">
    <property type="component" value="Chromosome 1"/>
</dbReference>
<gene>
    <name evidence="6" type="ORF">MBRA1_000328</name>
</gene>
<feature type="domain" description="Carbohydrate kinase FGGY N-terminal" evidence="4">
    <location>
        <begin position="5"/>
        <end position="97"/>
    </location>
</feature>
<evidence type="ECO:0000256" key="1">
    <source>
        <dbReference type="ARBA" id="ARBA00009156"/>
    </source>
</evidence>
<proteinExistence type="inferred from homology"/>
<feature type="domain" description="Carbohydrate kinase FGGY C-terminal" evidence="5">
    <location>
        <begin position="311"/>
        <end position="527"/>
    </location>
</feature>
<keyword evidence="3" id="KW-0418">Kinase</keyword>
<evidence type="ECO:0000256" key="2">
    <source>
        <dbReference type="ARBA" id="ARBA00022679"/>
    </source>
</evidence>
<reference evidence="6" key="1">
    <citation type="submission" date="2023-03" db="EMBL/GenBank/DDBJ databases">
        <title>Mating type loci evolution in Malassezia.</title>
        <authorList>
            <person name="Coelho M.A."/>
        </authorList>
    </citation>
    <scope>NUCLEOTIDE SEQUENCE</scope>
    <source>
        <strain evidence="6">CBS 14135</strain>
    </source>
</reference>
<dbReference type="EMBL" id="CP119951">
    <property type="protein sequence ID" value="WFC93706.1"/>
    <property type="molecule type" value="Genomic_DNA"/>
</dbReference>
<dbReference type="Pfam" id="PF02782">
    <property type="entry name" value="FGGY_C"/>
    <property type="match status" value="1"/>
</dbReference>
<keyword evidence="2" id="KW-0808">Transferase</keyword>
<dbReference type="GO" id="GO:0019321">
    <property type="term" value="P:pentose metabolic process"/>
    <property type="evidence" value="ECO:0007669"/>
    <property type="project" value="TreeGrafter"/>
</dbReference>
<name>A0AAF0ING9_9BASI</name>
<dbReference type="GO" id="GO:0005737">
    <property type="term" value="C:cytoplasm"/>
    <property type="evidence" value="ECO:0007669"/>
    <property type="project" value="TreeGrafter"/>
</dbReference>
<evidence type="ECO:0000259" key="5">
    <source>
        <dbReference type="Pfam" id="PF02782"/>
    </source>
</evidence>
<dbReference type="SUPFAM" id="SSF53067">
    <property type="entry name" value="Actin-like ATPase domain"/>
    <property type="match status" value="2"/>
</dbReference>
<dbReference type="GO" id="GO:0019150">
    <property type="term" value="F:D-ribulokinase activity"/>
    <property type="evidence" value="ECO:0007669"/>
    <property type="project" value="TreeGrafter"/>
</dbReference>
<dbReference type="Pfam" id="PF00370">
    <property type="entry name" value="FGGY_N"/>
    <property type="match status" value="1"/>
</dbReference>
<dbReference type="Gene3D" id="3.30.420.40">
    <property type="match status" value="1"/>
</dbReference>
<dbReference type="NCBIfam" id="TIGR01315">
    <property type="entry name" value="5C_CHO_kinase"/>
    <property type="match status" value="1"/>
</dbReference>
<evidence type="ECO:0000259" key="4">
    <source>
        <dbReference type="Pfam" id="PF00370"/>
    </source>
</evidence>
<evidence type="ECO:0008006" key="8">
    <source>
        <dbReference type="Google" id="ProtNLM"/>
    </source>
</evidence>
<dbReference type="Gene3D" id="1.20.58.2240">
    <property type="match status" value="1"/>
</dbReference>
<accession>A0AAF0ING9</accession>
<organism evidence="6 7">
    <name type="scientific">Malassezia brasiliensis</name>
    <dbReference type="NCBI Taxonomy" id="1821822"/>
    <lineage>
        <taxon>Eukaryota</taxon>
        <taxon>Fungi</taxon>
        <taxon>Dikarya</taxon>
        <taxon>Basidiomycota</taxon>
        <taxon>Ustilaginomycotina</taxon>
        <taxon>Malasseziomycetes</taxon>
        <taxon>Malasseziales</taxon>
        <taxon>Malasseziaceae</taxon>
        <taxon>Malassezia</taxon>
    </lineage>
</organism>
<evidence type="ECO:0000313" key="7">
    <source>
        <dbReference type="Proteomes" id="UP001216638"/>
    </source>
</evidence>
<dbReference type="PANTHER" id="PTHR43435:SF4">
    <property type="entry name" value="FGGY CARBOHYDRATE KINASE DOMAIN-CONTAINING PROTEIN"/>
    <property type="match status" value="1"/>
</dbReference>
<dbReference type="CDD" id="cd07782">
    <property type="entry name" value="ASKHA_NBD_FGGY_D-RBK"/>
    <property type="match status" value="1"/>
</dbReference>
<dbReference type="InterPro" id="IPR006003">
    <property type="entry name" value="FGGY_RbtK-like"/>
</dbReference>
<dbReference type="PANTHER" id="PTHR43435">
    <property type="entry name" value="RIBULOKINASE"/>
    <property type="match status" value="1"/>
</dbReference>
<dbReference type="InterPro" id="IPR018484">
    <property type="entry name" value="FGGY_N"/>
</dbReference>
<dbReference type="InterPro" id="IPR018485">
    <property type="entry name" value="FGGY_C"/>
</dbReference>
<sequence>MTPRYYVGVDVGTGSARAALVQEGGQLIVQAAEPITTWRYESDSRLYEQSAKQIWGAIATCIRKVVQDAHVAPEQVHGLGFDATCSLVVTDAQGKPISVTPPAERDANPDTDVSERNVILWADHRAEDEARDINATKHKVLDYVGGTMSLEMEMPKTLWLKWHLDAATFDRCRFFDLPDYLTCRATGTPARSNCSLVCKCGYIPPGVAGSELGWQPDFLEQIGLGSLAGVDNDFVALGGVPGKNGLVLTAGMPVGSGLSEQAASELGLLPHTPVASALIDAYAGWVGTVAAGSDETPCTNATLQDSGTRLVAIAGTSTCYCVQSADGIRVDGVWGPYKNAVFPNLWMNEGGQSSTGQLIDYVLETHPAYSALKADAKSTNRSIYDLLQDSLEKQMQALNLPVTSPASFVYLVKHMHMYPDFYGNRSPLADTSLRGMISGLTLDRSRNDLARRYVLTLEAIALQTRHIVDEMNRAGHKIDAIYLSGGGQARNLVYAQLIADACNIRVQVPSEASESVVTGSAILGQLAAEITSECRGADRVTEPVLGSQQDAQTLGEKYAERLWQIMARSTKPGHIVEPTNDGGKIQTLLAAKYKVRLPILTQIFHECIDLQRRWAREIDTALA</sequence>
<evidence type="ECO:0000256" key="3">
    <source>
        <dbReference type="ARBA" id="ARBA00022777"/>
    </source>
</evidence>